<dbReference type="AlphaFoldDB" id="A0A099LPB7"/>
<dbReference type="RefSeq" id="WP_039422415.1">
    <property type="nucleotide sequence ID" value="NZ_CP061845.1"/>
</dbReference>
<dbReference type="InterPro" id="IPR016896">
    <property type="entry name" value="DUF2860"/>
</dbReference>
<dbReference type="Proteomes" id="UP000029994">
    <property type="component" value="Unassembled WGS sequence"/>
</dbReference>
<evidence type="ECO:0000256" key="1">
    <source>
        <dbReference type="SAM" id="SignalP"/>
    </source>
</evidence>
<name>A0A099LPB7_9VIBR</name>
<dbReference type="Pfam" id="PF11059">
    <property type="entry name" value="DUF2860"/>
    <property type="match status" value="1"/>
</dbReference>
<evidence type="ECO:0008006" key="4">
    <source>
        <dbReference type="Google" id="ProtNLM"/>
    </source>
</evidence>
<dbReference type="PIRSF" id="PIRSF028696">
    <property type="entry name" value="UCP028696"/>
    <property type="match status" value="1"/>
</dbReference>
<dbReference type="EMBL" id="JMCG01000001">
    <property type="protein sequence ID" value="KGK09935.1"/>
    <property type="molecule type" value="Genomic_DNA"/>
</dbReference>
<accession>A0A099LPB7</accession>
<sequence>MRKLILATLIGVATQSAQAGLADSQGYSGELSLITGYSASESNFNTEAEASISDYRAPSSSESQALIGILGNLAYTFGQGLEHQVYLGTTREDVAVGTLALQLGYRHQLPSGIVLDVSLLPTIMSGETWQDPYALNTRRQTTDEDGMAYRFKLENLADGNLSADFAYASKEIEKDSVSDASLRRDSKSYYVKVDYRYMLRPTSFLLPAFTYIQHDADGKAASYDSYAADLSWFNIMDRHRLALTAGYRLQDYQASSQLFAKTREDQQLSLFLAYEYQNLFMQPQWSFITLVGYNQTNSNIAFYDAQDVLLSVGVNYRF</sequence>
<keyword evidence="1" id="KW-0732">Signal</keyword>
<feature type="signal peptide" evidence="1">
    <location>
        <begin position="1"/>
        <end position="19"/>
    </location>
</feature>
<dbReference type="eggNOG" id="ENOG50306J6">
    <property type="taxonomic scope" value="Bacteria"/>
</dbReference>
<evidence type="ECO:0000313" key="2">
    <source>
        <dbReference type="EMBL" id="KGK09935.1"/>
    </source>
</evidence>
<reference evidence="2 3" key="1">
    <citation type="submission" date="2014-04" db="EMBL/GenBank/DDBJ databases">
        <title>Genome sequencing of Vibrio navarrensis strains.</title>
        <authorList>
            <person name="Gladney L.M."/>
            <person name="Katz L.S."/>
            <person name="Marino-Ramirez L."/>
            <person name="Jordan I.K."/>
        </authorList>
    </citation>
    <scope>NUCLEOTIDE SEQUENCE [LARGE SCALE GENOMIC DNA]</scope>
    <source>
        <strain evidence="2 3">ATCC 51183</strain>
    </source>
</reference>
<gene>
    <name evidence="2" type="ORF">EA26_00805</name>
</gene>
<organism evidence="2 3">
    <name type="scientific">Vibrio navarrensis</name>
    <dbReference type="NCBI Taxonomy" id="29495"/>
    <lineage>
        <taxon>Bacteria</taxon>
        <taxon>Pseudomonadati</taxon>
        <taxon>Pseudomonadota</taxon>
        <taxon>Gammaproteobacteria</taxon>
        <taxon>Vibrionales</taxon>
        <taxon>Vibrionaceae</taxon>
        <taxon>Vibrio</taxon>
    </lineage>
</organism>
<comment type="caution">
    <text evidence="2">The sequence shown here is derived from an EMBL/GenBank/DDBJ whole genome shotgun (WGS) entry which is preliminary data.</text>
</comment>
<dbReference type="GeneID" id="43681760"/>
<protein>
    <recommendedName>
        <fullName evidence="4">Periplasmic protein</fullName>
    </recommendedName>
</protein>
<proteinExistence type="predicted"/>
<evidence type="ECO:0000313" key="3">
    <source>
        <dbReference type="Proteomes" id="UP000029994"/>
    </source>
</evidence>
<feature type="chain" id="PRO_5001950645" description="Periplasmic protein" evidence="1">
    <location>
        <begin position="20"/>
        <end position="318"/>
    </location>
</feature>
<keyword evidence="3" id="KW-1185">Reference proteome</keyword>